<dbReference type="OrthoDB" id="1908108at2759"/>
<feature type="region of interest" description="Disordered" evidence="1">
    <location>
        <begin position="186"/>
        <end position="259"/>
    </location>
</feature>
<keyword evidence="3" id="KW-1185">Reference proteome</keyword>
<dbReference type="Proteomes" id="UP000265515">
    <property type="component" value="Unassembled WGS sequence"/>
</dbReference>
<accession>A0A388LZS5</accession>
<gene>
    <name evidence="2" type="ORF">CBR_g45908</name>
</gene>
<dbReference type="Pfam" id="PF04640">
    <property type="entry name" value="PLATZ"/>
    <property type="match status" value="1"/>
</dbReference>
<evidence type="ECO:0000313" key="3">
    <source>
        <dbReference type="Proteomes" id="UP000265515"/>
    </source>
</evidence>
<comment type="caution">
    <text evidence="2">The sequence shown here is derived from an EMBL/GenBank/DDBJ whole genome shotgun (WGS) entry which is preliminary data.</text>
</comment>
<reference evidence="2 3" key="1">
    <citation type="journal article" date="2018" name="Cell">
        <title>The Chara Genome: Secondary Complexity and Implications for Plant Terrestrialization.</title>
        <authorList>
            <person name="Nishiyama T."/>
            <person name="Sakayama H."/>
            <person name="Vries J.D."/>
            <person name="Buschmann H."/>
            <person name="Saint-Marcoux D."/>
            <person name="Ullrich K.K."/>
            <person name="Haas F.B."/>
            <person name="Vanderstraeten L."/>
            <person name="Becker D."/>
            <person name="Lang D."/>
            <person name="Vosolsobe S."/>
            <person name="Rombauts S."/>
            <person name="Wilhelmsson P.K.I."/>
            <person name="Janitza P."/>
            <person name="Kern R."/>
            <person name="Heyl A."/>
            <person name="Rumpler F."/>
            <person name="Villalobos L.I.A.C."/>
            <person name="Clay J.M."/>
            <person name="Skokan R."/>
            <person name="Toyoda A."/>
            <person name="Suzuki Y."/>
            <person name="Kagoshima H."/>
            <person name="Schijlen E."/>
            <person name="Tajeshwar N."/>
            <person name="Catarino B."/>
            <person name="Hetherington A.J."/>
            <person name="Saltykova A."/>
            <person name="Bonnot C."/>
            <person name="Breuninger H."/>
            <person name="Symeonidi A."/>
            <person name="Radhakrishnan G.V."/>
            <person name="Van Nieuwerburgh F."/>
            <person name="Deforce D."/>
            <person name="Chang C."/>
            <person name="Karol K.G."/>
            <person name="Hedrich R."/>
            <person name="Ulvskov P."/>
            <person name="Glockner G."/>
            <person name="Delwiche C.F."/>
            <person name="Petrasek J."/>
            <person name="Van de Peer Y."/>
            <person name="Friml J."/>
            <person name="Beilby M."/>
            <person name="Dolan L."/>
            <person name="Kohara Y."/>
            <person name="Sugano S."/>
            <person name="Fujiyama A."/>
            <person name="Delaux P.-M."/>
            <person name="Quint M."/>
            <person name="TheiBen G."/>
            <person name="Hagemann M."/>
            <person name="Harholt J."/>
            <person name="Dunand C."/>
            <person name="Zachgo S."/>
            <person name="Langdale J."/>
            <person name="Maumus F."/>
            <person name="Straeten D.V.D."/>
            <person name="Gould S.B."/>
            <person name="Rensing S.A."/>
        </authorList>
    </citation>
    <scope>NUCLEOTIDE SEQUENCE [LARGE SCALE GENOMIC DNA]</scope>
    <source>
        <strain evidence="2 3">S276</strain>
    </source>
</reference>
<dbReference type="PANTHER" id="PTHR31065">
    <property type="entry name" value="PLATZ TRANSCRIPTION FACTOR FAMILY PROTEIN"/>
    <property type="match status" value="1"/>
</dbReference>
<sequence length="505" mass="54539">MAFMAMYQSSSYRQDVLWPGWVPYILHACSKSFFGQCEKHEGVVEHSGEPKLKFFCVDCSSRRGSFADRLRGGYCEGEGEGEFILCNICRKEHASGHRILQIRKSSLRFVVRLAELQGLLDLTAVLPYTINSAKVIFLERRPQERLGKGQNDQCEGCGRGIAPLPFRFCSIECKMIRNWDLRPQGCGADGRSKTSPATQLLRPAGRTTTNESGYDNSLTSGSTAMEDIISSPMDTDSSTSSWHSSDSDEPGYATWPDSSMPTDTSFSKMNLGMGMGLIRPLTTTPTALRLNSVTVGRVTTGRSTTGRALCHTQAKLPLNSVTVGRVTTDRVTTGIVLCHTQAKLPLNSVTVGRVTTDRVTTGTVLCHTQAKLRLNSVTVGRVTTGRVTTGIVLCRTQAALRLNSVTVGRVTTGRVTTGIVLCRTQEKSPLNRVTVGRVTTGRVSGGRVTGGRVTGGHRSMVMAALGRIRKQKTTQLLLTSAGGSSAARVSVRVRGSSSVSCCLCL</sequence>
<proteinExistence type="predicted"/>
<organism evidence="2 3">
    <name type="scientific">Chara braunii</name>
    <name type="common">Braun's stonewort</name>
    <dbReference type="NCBI Taxonomy" id="69332"/>
    <lineage>
        <taxon>Eukaryota</taxon>
        <taxon>Viridiplantae</taxon>
        <taxon>Streptophyta</taxon>
        <taxon>Charophyceae</taxon>
        <taxon>Charales</taxon>
        <taxon>Characeae</taxon>
        <taxon>Chara</taxon>
    </lineage>
</organism>
<dbReference type="InterPro" id="IPR006734">
    <property type="entry name" value="PLATZ"/>
</dbReference>
<dbReference type="PANTHER" id="PTHR31065:SF1">
    <property type="entry name" value="OS09G0116050 PROTEIN"/>
    <property type="match status" value="1"/>
</dbReference>
<feature type="compositionally biased region" description="Polar residues" evidence="1">
    <location>
        <begin position="206"/>
        <end position="223"/>
    </location>
</feature>
<evidence type="ECO:0000256" key="1">
    <source>
        <dbReference type="SAM" id="MobiDB-lite"/>
    </source>
</evidence>
<dbReference type="OMA" id="LCHTQAK"/>
<dbReference type="Gramene" id="GBG87753">
    <property type="protein sequence ID" value="GBG87753"/>
    <property type="gene ID" value="CBR_g45908"/>
</dbReference>
<feature type="compositionally biased region" description="Low complexity" evidence="1">
    <location>
        <begin position="227"/>
        <end position="244"/>
    </location>
</feature>
<dbReference type="AlphaFoldDB" id="A0A388LZS5"/>
<evidence type="ECO:0000313" key="2">
    <source>
        <dbReference type="EMBL" id="GBG87753.1"/>
    </source>
</evidence>
<protein>
    <submittedName>
        <fullName evidence="2">Uncharacterized protein</fullName>
    </submittedName>
</protein>
<dbReference type="EMBL" id="BFEA01000630">
    <property type="protein sequence ID" value="GBG87753.1"/>
    <property type="molecule type" value="Genomic_DNA"/>
</dbReference>
<name>A0A388LZS5_CHABU</name>